<dbReference type="RefSeq" id="WP_116224839.1">
    <property type="nucleotide sequence ID" value="NZ_AP018437.1"/>
</dbReference>
<comment type="subcellular location">
    <subcellularLocation>
        <location evidence="1">Cell envelope</location>
    </subcellularLocation>
</comment>
<keyword evidence="7" id="KW-1185">Reference proteome</keyword>
<gene>
    <name evidence="6" type="ORF">DFR64_1614</name>
</gene>
<sequence>MKKSLTILSVIAIAAMLLVACAAPAAEEAAPAAEEAAPVAEEAAPAEAEAVLVGYGAPELSGAQGQIMQGLIDHAEAKGWEVVTTNADFDAEAQANQMDDFISQGVNAIVTVPVDSQAICASVAKAQAAGIAFYTIDRAPIGCAVDMTVQSDNYLAGKQSAEAVVAFLTEKYGEAKGTVLELQGDLGQNVAQLRGGGFNDYMADYPNVTIISKPTEWDAAKFSSATLDVAGTTDIDAIYMHSDSVGTTVVLAALEQLGKKFQRGEEGHVFLAGVDGSPDALQAIRDGWSDQASSQPIPDFGIIADWIEKKLAGEEPTEGEVVQEGALWSPATIVLTDNGYQLNLATTSVSPDNADSTALWGNN</sequence>
<dbReference type="SUPFAM" id="SSF53822">
    <property type="entry name" value="Periplasmic binding protein-like I"/>
    <property type="match status" value="1"/>
</dbReference>
<dbReference type="PROSITE" id="PS51257">
    <property type="entry name" value="PROKAR_LIPOPROTEIN"/>
    <property type="match status" value="1"/>
</dbReference>
<proteinExistence type="inferred from homology"/>
<dbReference type="PANTHER" id="PTHR46847:SF1">
    <property type="entry name" value="D-ALLOSE-BINDING PERIPLASMIC PROTEIN-RELATED"/>
    <property type="match status" value="1"/>
</dbReference>
<dbReference type="CDD" id="cd01536">
    <property type="entry name" value="PBP1_ABC_sugar_binding-like"/>
    <property type="match status" value="1"/>
</dbReference>
<feature type="signal peptide" evidence="4">
    <location>
        <begin position="1"/>
        <end position="25"/>
    </location>
</feature>
<name>A0A347ZQZ3_9CHLR</name>
<evidence type="ECO:0000313" key="6">
    <source>
        <dbReference type="EMBL" id="REG11722.1"/>
    </source>
</evidence>
<evidence type="ECO:0000256" key="3">
    <source>
        <dbReference type="ARBA" id="ARBA00022729"/>
    </source>
</evidence>
<dbReference type="InterPro" id="IPR028082">
    <property type="entry name" value="Peripla_BP_I"/>
</dbReference>
<evidence type="ECO:0000256" key="2">
    <source>
        <dbReference type="ARBA" id="ARBA00007639"/>
    </source>
</evidence>
<accession>A0A347ZQZ3</accession>
<evidence type="ECO:0000256" key="4">
    <source>
        <dbReference type="SAM" id="SignalP"/>
    </source>
</evidence>
<evidence type="ECO:0000259" key="5">
    <source>
        <dbReference type="Pfam" id="PF13407"/>
    </source>
</evidence>
<protein>
    <submittedName>
        <fullName evidence="6">Monosaccharide ABC transporter substrate-binding protein (CUT2 family)</fullName>
    </submittedName>
</protein>
<reference evidence="6 7" key="1">
    <citation type="submission" date="2018-08" db="EMBL/GenBank/DDBJ databases">
        <title>Genomic Encyclopedia of Type Strains, Phase IV (KMG-IV): sequencing the most valuable type-strain genomes for metagenomic binning, comparative biology and taxonomic classification.</title>
        <authorList>
            <person name="Goeker M."/>
        </authorList>
    </citation>
    <scope>NUCLEOTIDE SEQUENCE [LARGE SCALE GENOMIC DNA]</scope>
    <source>
        <strain evidence="6 7">DSM 23923</strain>
    </source>
</reference>
<dbReference type="Pfam" id="PF13407">
    <property type="entry name" value="Peripla_BP_4"/>
    <property type="match status" value="1"/>
</dbReference>
<keyword evidence="3 4" id="KW-0732">Signal</keyword>
<organism evidence="6 7">
    <name type="scientific">Pelolinea submarina</name>
    <dbReference type="NCBI Taxonomy" id="913107"/>
    <lineage>
        <taxon>Bacteria</taxon>
        <taxon>Bacillati</taxon>
        <taxon>Chloroflexota</taxon>
        <taxon>Anaerolineae</taxon>
        <taxon>Anaerolineales</taxon>
        <taxon>Anaerolineaceae</taxon>
        <taxon>Pelolinea</taxon>
    </lineage>
</organism>
<feature type="domain" description="Periplasmic binding protein" evidence="5">
    <location>
        <begin position="67"/>
        <end position="304"/>
    </location>
</feature>
<feature type="chain" id="PRO_5030063599" evidence="4">
    <location>
        <begin position="26"/>
        <end position="363"/>
    </location>
</feature>
<evidence type="ECO:0000313" key="7">
    <source>
        <dbReference type="Proteomes" id="UP000256388"/>
    </source>
</evidence>
<dbReference type="EMBL" id="QUMS01000001">
    <property type="protein sequence ID" value="REG11722.1"/>
    <property type="molecule type" value="Genomic_DNA"/>
</dbReference>
<dbReference type="PANTHER" id="PTHR46847">
    <property type="entry name" value="D-ALLOSE-BINDING PERIPLASMIC PROTEIN-RELATED"/>
    <property type="match status" value="1"/>
</dbReference>
<comment type="similarity">
    <text evidence="2">Belongs to the bacterial solute-binding protein 2 family.</text>
</comment>
<dbReference type="OrthoDB" id="9814427at2"/>
<comment type="caution">
    <text evidence="6">The sequence shown here is derived from an EMBL/GenBank/DDBJ whole genome shotgun (WGS) entry which is preliminary data.</text>
</comment>
<dbReference type="GO" id="GO:0030313">
    <property type="term" value="C:cell envelope"/>
    <property type="evidence" value="ECO:0007669"/>
    <property type="project" value="UniProtKB-SubCell"/>
</dbReference>
<evidence type="ECO:0000256" key="1">
    <source>
        <dbReference type="ARBA" id="ARBA00004196"/>
    </source>
</evidence>
<dbReference type="InterPro" id="IPR025997">
    <property type="entry name" value="SBP_2_dom"/>
</dbReference>
<dbReference type="Gene3D" id="3.40.50.2300">
    <property type="match status" value="2"/>
</dbReference>
<dbReference type="Proteomes" id="UP000256388">
    <property type="component" value="Unassembled WGS sequence"/>
</dbReference>
<dbReference type="GO" id="GO:0030246">
    <property type="term" value="F:carbohydrate binding"/>
    <property type="evidence" value="ECO:0007669"/>
    <property type="project" value="UniProtKB-ARBA"/>
</dbReference>
<dbReference type="AlphaFoldDB" id="A0A347ZQZ3"/>